<dbReference type="InterPro" id="IPR001254">
    <property type="entry name" value="Trypsin_dom"/>
</dbReference>
<evidence type="ECO:0000313" key="3">
    <source>
        <dbReference type="Proteomes" id="UP000887565"/>
    </source>
</evidence>
<dbReference type="SUPFAM" id="SSF50494">
    <property type="entry name" value="Trypsin-like serine proteases"/>
    <property type="match status" value="1"/>
</dbReference>
<proteinExistence type="predicted"/>
<keyword evidence="1" id="KW-0812">Transmembrane</keyword>
<evidence type="ECO:0000256" key="1">
    <source>
        <dbReference type="SAM" id="Phobius"/>
    </source>
</evidence>
<dbReference type="GO" id="GO:0004252">
    <property type="term" value="F:serine-type endopeptidase activity"/>
    <property type="evidence" value="ECO:0007669"/>
    <property type="project" value="InterPro"/>
</dbReference>
<name>A0A915HWN8_ROMCU</name>
<dbReference type="AlphaFoldDB" id="A0A915HWN8"/>
<dbReference type="WBParaSite" id="nRc.2.0.1.t06304-RA">
    <property type="protein sequence ID" value="nRc.2.0.1.t06304-RA"/>
    <property type="gene ID" value="nRc.2.0.1.g06304"/>
</dbReference>
<dbReference type="PROSITE" id="PS00134">
    <property type="entry name" value="TRYPSIN_HIS"/>
    <property type="match status" value="1"/>
</dbReference>
<dbReference type="Proteomes" id="UP000887565">
    <property type="component" value="Unplaced"/>
</dbReference>
<keyword evidence="1" id="KW-0472">Membrane</keyword>
<keyword evidence="3" id="KW-1185">Reference proteome</keyword>
<dbReference type="GO" id="GO:0006508">
    <property type="term" value="P:proteolysis"/>
    <property type="evidence" value="ECO:0007669"/>
    <property type="project" value="InterPro"/>
</dbReference>
<reference evidence="4" key="1">
    <citation type="submission" date="2022-11" db="UniProtKB">
        <authorList>
            <consortium name="WormBaseParasite"/>
        </authorList>
    </citation>
    <scope>IDENTIFICATION</scope>
</reference>
<dbReference type="InterPro" id="IPR018114">
    <property type="entry name" value="TRYPSIN_HIS"/>
</dbReference>
<organism evidence="3 4">
    <name type="scientific">Romanomermis culicivorax</name>
    <name type="common">Nematode worm</name>
    <dbReference type="NCBI Taxonomy" id="13658"/>
    <lineage>
        <taxon>Eukaryota</taxon>
        <taxon>Metazoa</taxon>
        <taxon>Ecdysozoa</taxon>
        <taxon>Nematoda</taxon>
        <taxon>Enoplea</taxon>
        <taxon>Dorylaimia</taxon>
        <taxon>Mermithida</taxon>
        <taxon>Mermithoidea</taxon>
        <taxon>Mermithidae</taxon>
        <taxon>Romanomermis</taxon>
    </lineage>
</organism>
<evidence type="ECO:0000313" key="4">
    <source>
        <dbReference type="WBParaSite" id="nRc.2.0.1.t06304-RA"/>
    </source>
</evidence>
<dbReference type="Pfam" id="PF00089">
    <property type="entry name" value="Trypsin"/>
    <property type="match status" value="1"/>
</dbReference>
<dbReference type="Gene3D" id="2.40.10.10">
    <property type="entry name" value="Trypsin-like serine proteases"/>
    <property type="match status" value="1"/>
</dbReference>
<feature type="transmembrane region" description="Helical" evidence="1">
    <location>
        <begin position="16"/>
        <end position="39"/>
    </location>
</feature>
<keyword evidence="1" id="KW-1133">Transmembrane helix</keyword>
<feature type="domain" description="Peptidase S1" evidence="2">
    <location>
        <begin position="71"/>
        <end position="111"/>
    </location>
</feature>
<evidence type="ECO:0000259" key="2">
    <source>
        <dbReference type="Pfam" id="PF00089"/>
    </source>
</evidence>
<dbReference type="InterPro" id="IPR043504">
    <property type="entry name" value="Peptidase_S1_PA_chymotrypsin"/>
</dbReference>
<accession>A0A915HWN8</accession>
<protein>
    <submittedName>
        <fullName evidence="4">Peptidase S1 domain-containing protein</fullName>
    </submittedName>
</protein>
<sequence length="185" mass="21173">MEKAFLMPSAAVDSGFILNAIVFSTFYSGYCNFIFNYWIARDNYQQNFGNLRDTLHSYNTGIRSVLTQNNRVEASPNEFPWAVRLEGCGGSLLSDRFIITAAHCLDRYDPKSRSHKQAHPNNIWIYLGGHAGPHAQEPSGVYMSKIKDIKLPYMGRKLGTFMVMRFHRIKCIVIKEECGHIAYHM</sequence>
<dbReference type="InterPro" id="IPR009003">
    <property type="entry name" value="Peptidase_S1_PA"/>
</dbReference>